<name>A0ABD2B7Z0_VESSQ</name>
<evidence type="ECO:0000313" key="2">
    <source>
        <dbReference type="Proteomes" id="UP001607302"/>
    </source>
</evidence>
<protein>
    <submittedName>
        <fullName evidence="1">Uncharacterized protein</fullName>
    </submittedName>
</protein>
<dbReference type="EMBL" id="JAUDFV010000132">
    <property type="protein sequence ID" value="KAL2728688.1"/>
    <property type="molecule type" value="Genomic_DNA"/>
</dbReference>
<organism evidence="1 2">
    <name type="scientific">Vespula squamosa</name>
    <name type="common">Southern yellow jacket</name>
    <name type="synonym">Wasp</name>
    <dbReference type="NCBI Taxonomy" id="30214"/>
    <lineage>
        <taxon>Eukaryota</taxon>
        <taxon>Metazoa</taxon>
        <taxon>Ecdysozoa</taxon>
        <taxon>Arthropoda</taxon>
        <taxon>Hexapoda</taxon>
        <taxon>Insecta</taxon>
        <taxon>Pterygota</taxon>
        <taxon>Neoptera</taxon>
        <taxon>Endopterygota</taxon>
        <taxon>Hymenoptera</taxon>
        <taxon>Apocrita</taxon>
        <taxon>Aculeata</taxon>
        <taxon>Vespoidea</taxon>
        <taxon>Vespidae</taxon>
        <taxon>Vespinae</taxon>
        <taxon>Vespula</taxon>
    </lineage>
</organism>
<dbReference type="AlphaFoldDB" id="A0ABD2B7Z0"/>
<accession>A0ABD2B7Z0</accession>
<reference evidence="1 2" key="1">
    <citation type="journal article" date="2024" name="Ann. Entomol. Soc. Am.">
        <title>Genomic analyses of the southern and eastern yellowjacket wasps (Hymenoptera: Vespidae) reveal evolutionary signatures of social life.</title>
        <authorList>
            <person name="Catto M.A."/>
            <person name="Caine P.B."/>
            <person name="Orr S.E."/>
            <person name="Hunt B.G."/>
            <person name="Goodisman M.A.D."/>
        </authorList>
    </citation>
    <scope>NUCLEOTIDE SEQUENCE [LARGE SCALE GENOMIC DNA]</scope>
    <source>
        <strain evidence="1">233</strain>
        <tissue evidence="1">Head and thorax</tissue>
    </source>
</reference>
<proteinExistence type="predicted"/>
<gene>
    <name evidence="1" type="ORF">V1478_006320</name>
</gene>
<comment type="caution">
    <text evidence="1">The sequence shown here is derived from an EMBL/GenBank/DDBJ whole genome shotgun (WGS) entry which is preliminary data.</text>
</comment>
<sequence>MHERIARYPVPLIYLILAIYGKKIIDEELGARGWGSKEIVRHVHTVTFSQIRVFLQYLCRRSTLNTSVQPKPSKFLQWKRRELNMMLLHDYVFWRKTKFFCQQEKPVNGGPTIDCPVILYPYVTAWLHDTGSDNLHFLRKFFDNLTIGDEDLPEEAFTLLSVLLVGSPNFIFD</sequence>
<evidence type="ECO:0000313" key="1">
    <source>
        <dbReference type="EMBL" id="KAL2728688.1"/>
    </source>
</evidence>
<keyword evidence="2" id="KW-1185">Reference proteome</keyword>
<dbReference type="Proteomes" id="UP001607302">
    <property type="component" value="Unassembled WGS sequence"/>
</dbReference>